<dbReference type="OrthoDB" id="1935339at2759"/>
<dbReference type="Gene3D" id="3.40.50.10190">
    <property type="entry name" value="BRCT domain"/>
    <property type="match status" value="1"/>
</dbReference>
<accession>A0A8J4RJI1</accession>
<dbReference type="EMBL" id="JRKL02000154">
    <property type="protein sequence ID" value="KAF3974481.1"/>
    <property type="molecule type" value="Genomic_DNA"/>
</dbReference>
<comment type="caution">
    <text evidence="1">The sequence shown here is derived from an EMBL/GenBank/DDBJ whole genome shotgun (WGS) entry which is preliminary data.</text>
</comment>
<dbReference type="Proteomes" id="UP000737018">
    <property type="component" value="Unassembled WGS sequence"/>
</dbReference>
<dbReference type="AlphaFoldDB" id="A0A8J4RJI1"/>
<evidence type="ECO:0000313" key="1">
    <source>
        <dbReference type="EMBL" id="KAF3974481.1"/>
    </source>
</evidence>
<proteinExistence type="predicted"/>
<protein>
    <recommendedName>
        <fullName evidence="3">BRCT domain-containing protein</fullName>
    </recommendedName>
</protein>
<gene>
    <name evidence="1" type="ORF">CMV_002202</name>
</gene>
<sequence>MESNSQSSAFLGVRFVLFGFDPVNENKVRCKFVYGGGVDVCQYNQSCTHVIVDKIVYDNLVCIAARNDGKTLVTALWVENTFDIGMPVDANSIMYRPLKDLNVLPGGKNLITCLTGYQRQD</sequence>
<organism evidence="1 2">
    <name type="scientific">Castanea mollissima</name>
    <name type="common">Chinese chestnut</name>
    <dbReference type="NCBI Taxonomy" id="60419"/>
    <lineage>
        <taxon>Eukaryota</taxon>
        <taxon>Viridiplantae</taxon>
        <taxon>Streptophyta</taxon>
        <taxon>Embryophyta</taxon>
        <taxon>Tracheophyta</taxon>
        <taxon>Spermatophyta</taxon>
        <taxon>Magnoliopsida</taxon>
        <taxon>eudicotyledons</taxon>
        <taxon>Gunneridae</taxon>
        <taxon>Pentapetalae</taxon>
        <taxon>rosids</taxon>
        <taxon>fabids</taxon>
        <taxon>Fagales</taxon>
        <taxon>Fagaceae</taxon>
        <taxon>Castanea</taxon>
    </lineage>
</organism>
<dbReference type="PANTHER" id="PTHR47181:SF2">
    <property type="entry name" value="BRCA1 C TERMINUS DOMAIN CONTAINING PROTEIN, EXPRESSED"/>
    <property type="match status" value="1"/>
</dbReference>
<dbReference type="PANTHER" id="PTHR47181">
    <property type="entry name" value="BRCA1 C TERMINUS DOMAIN CONTAINING PROTEIN, EXPRESSED"/>
    <property type="match status" value="1"/>
</dbReference>
<dbReference type="InterPro" id="IPR036420">
    <property type="entry name" value="BRCT_dom_sf"/>
</dbReference>
<keyword evidence="2" id="KW-1185">Reference proteome</keyword>
<dbReference type="InterPro" id="IPR044254">
    <property type="entry name" value="At4g02110-like"/>
</dbReference>
<reference evidence="1" key="1">
    <citation type="submission" date="2020-03" db="EMBL/GenBank/DDBJ databases">
        <title>Castanea mollissima Vanexum genome sequencing.</title>
        <authorList>
            <person name="Staton M."/>
        </authorList>
    </citation>
    <scope>NUCLEOTIDE SEQUENCE</scope>
    <source>
        <tissue evidence="1">Leaf</tissue>
    </source>
</reference>
<name>A0A8J4RJI1_9ROSI</name>
<evidence type="ECO:0008006" key="3">
    <source>
        <dbReference type="Google" id="ProtNLM"/>
    </source>
</evidence>
<dbReference type="SUPFAM" id="SSF52113">
    <property type="entry name" value="BRCT domain"/>
    <property type="match status" value="1"/>
</dbReference>
<evidence type="ECO:0000313" key="2">
    <source>
        <dbReference type="Proteomes" id="UP000737018"/>
    </source>
</evidence>